<dbReference type="InterPro" id="IPR011009">
    <property type="entry name" value="Kinase-like_dom_sf"/>
</dbReference>
<dbReference type="SUPFAM" id="SSF56112">
    <property type="entry name" value="Protein kinase-like (PK-like)"/>
    <property type="match status" value="1"/>
</dbReference>
<dbReference type="GO" id="GO:0016301">
    <property type="term" value="F:kinase activity"/>
    <property type="evidence" value="ECO:0007669"/>
    <property type="project" value="UniProtKB-KW"/>
</dbReference>
<dbReference type="SMART" id="SM00220">
    <property type="entry name" value="S_TKc"/>
    <property type="match status" value="1"/>
</dbReference>
<feature type="region of interest" description="Disordered" evidence="6">
    <location>
        <begin position="251"/>
        <end position="283"/>
    </location>
</feature>
<dbReference type="InterPro" id="IPR008271">
    <property type="entry name" value="Ser/Thr_kinase_AS"/>
</dbReference>
<dbReference type="PANTHER" id="PTHR43289">
    <property type="entry name" value="MITOGEN-ACTIVATED PROTEIN KINASE KINASE KINASE 20-RELATED"/>
    <property type="match status" value="1"/>
</dbReference>
<keyword evidence="4 5" id="KW-0067">ATP-binding</keyword>
<protein>
    <submittedName>
        <fullName evidence="9">Protein kinase</fullName>
    </submittedName>
</protein>
<evidence type="ECO:0000256" key="1">
    <source>
        <dbReference type="ARBA" id="ARBA00022679"/>
    </source>
</evidence>
<dbReference type="Pfam" id="PF00069">
    <property type="entry name" value="Pkinase"/>
    <property type="match status" value="1"/>
</dbReference>
<feature type="region of interest" description="Disordered" evidence="6">
    <location>
        <begin position="299"/>
        <end position="360"/>
    </location>
</feature>
<evidence type="ECO:0000256" key="4">
    <source>
        <dbReference type="ARBA" id="ARBA00022840"/>
    </source>
</evidence>
<keyword evidence="7" id="KW-0472">Membrane</keyword>
<dbReference type="PROSITE" id="PS00108">
    <property type="entry name" value="PROTEIN_KINASE_ST"/>
    <property type="match status" value="1"/>
</dbReference>
<feature type="compositionally biased region" description="Basic and acidic residues" evidence="6">
    <location>
        <begin position="251"/>
        <end position="266"/>
    </location>
</feature>
<evidence type="ECO:0000256" key="6">
    <source>
        <dbReference type="SAM" id="MobiDB-lite"/>
    </source>
</evidence>
<dbReference type="Proteomes" id="UP000676079">
    <property type="component" value="Chromosome"/>
</dbReference>
<evidence type="ECO:0000313" key="9">
    <source>
        <dbReference type="EMBL" id="QUX24920.1"/>
    </source>
</evidence>
<feature type="transmembrane region" description="Helical" evidence="7">
    <location>
        <begin position="411"/>
        <end position="435"/>
    </location>
</feature>
<evidence type="ECO:0000259" key="8">
    <source>
        <dbReference type="PROSITE" id="PS50011"/>
    </source>
</evidence>
<dbReference type="CDD" id="cd14014">
    <property type="entry name" value="STKc_PknB_like"/>
    <property type="match status" value="1"/>
</dbReference>
<keyword evidence="7" id="KW-1133">Transmembrane helix</keyword>
<evidence type="ECO:0000256" key="2">
    <source>
        <dbReference type="ARBA" id="ARBA00022741"/>
    </source>
</evidence>
<feature type="domain" description="Protein kinase" evidence="8">
    <location>
        <begin position="16"/>
        <end position="281"/>
    </location>
</feature>
<evidence type="ECO:0000256" key="7">
    <source>
        <dbReference type="SAM" id="Phobius"/>
    </source>
</evidence>
<keyword evidence="1" id="KW-0808">Transferase</keyword>
<keyword evidence="3 9" id="KW-0418">Kinase</keyword>
<dbReference type="PANTHER" id="PTHR43289:SF34">
    <property type="entry name" value="SERINE_THREONINE-PROTEIN KINASE YBDM-RELATED"/>
    <property type="match status" value="1"/>
</dbReference>
<dbReference type="RefSeq" id="WP_220560389.1">
    <property type="nucleotide sequence ID" value="NZ_CP074133.1"/>
</dbReference>
<proteinExistence type="predicted"/>
<dbReference type="InterPro" id="IPR000719">
    <property type="entry name" value="Prot_kinase_dom"/>
</dbReference>
<keyword evidence="2 5" id="KW-0547">Nucleotide-binding</keyword>
<gene>
    <name evidence="9" type="ORF">KGD84_12010</name>
</gene>
<dbReference type="PROSITE" id="PS00107">
    <property type="entry name" value="PROTEIN_KINASE_ATP"/>
    <property type="match status" value="1"/>
</dbReference>
<evidence type="ECO:0000256" key="5">
    <source>
        <dbReference type="PROSITE-ProRule" id="PRU10141"/>
    </source>
</evidence>
<sequence>MPDPLRDSDPREIGPYRLHARLGAGGMGLVYLGSSPGGHTVAVKAVRPELADDPDFRRRFAVEITAARTVGGLYTAQVVDADPDGDPPWLATAYIPGPSLHRAVADRGPLPPDSVSALGAGLAEGLAAVHAQGVVHRDLKPANVILSAQGPRLIDFGIARALDTTSHTRTSTVLGTAAFMSPEQARAEKHTGFASDVFSLGCVLGFAATGHSPFGEGPAHAVAYRVVHADPDLEGIPGPLADLVAACLAKEPGDRPRPEDLLRRFPESAPPEPESSGRGWLPDDLTEVIGRHETLLETLVDPGTAPGGPADGGRAPSPPRPRAALSGAQAPEGAEASSGAKAPEGAEASEEARDPQDVPRAFEMTTAATRVVERFSEVRYVVALVVALFVGAVLFGLLFGGPDADFDEALAFAGDIVTAPLFVLLYSAAAVLALLDGGSAGHDLLIVDNGGIRVVDRRWLRLRDRSFTLAWDRLRSVRAHAARPGSGKGIEVSVTVEFAQGRAPDEAWLKRHGVLGSDQGHTIATTSLPDAADTLYRVREALDRFGGGIHVLP</sequence>
<dbReference type="InterPro" id="IPR017441">
    <property type="entry name" value="Protein_kinase_ATP_BS"/>
</dbReference>
<name>A0ABX8BRQ8_9ACTN</name>
<feature type="transmembrane region" description="Helical" evidence="7">
    <location>
        <begin position="380"/>
        <end position="399"/>
    </location>
</feature>
<dbReference type="EMBL" id="CP074133">
    <property type="protein sequence ID" value="QUX24920.1"/>
    <property type="molecule type" value="Genomic_DNA"/>
</dbReference>
<evidence type="ECO:0000256" key="3">
    <source>
        <dbReference type="ARBA" id="ARBA00022777"/>
    </source>
</evidence>
<dbReference type="Gene3D" id="3.30.200.20">
    <property type="entry name" value="Phosphorylase Kinase, domain 1"/>
    <property type="match status" value="1"/>
</dbReference>
<organism evidence="9 10">
    <name type="scientific">Nocardiopsis changdeensis</name>
    <dbReference type="NCBI Taxonomy" id="2831969"/>
    <lineage>
        <taxon>Bacteria</taxon>
        <taxon>Bacillati</taxon>
        <taxon>Actinomycetota</taxon>
        <taxon>Actinomycetes</taxon>
        <taxon>Streptosporangiales</taxon>
        <taxon>Nocardiopsidaceae</taxon>
        <taxon>Nocardiopsis</taxon>
    </lineage>
</organism>
<keyword evidence="7" id="KW-0812">Transmembrane</keyword>
<dbReference type="Gene3D" id="1.10.510.10">
    <property type="entry name" value="Transferase(Phosphotransferase) domain 1"/>
    <property type="match status" value="1"/>
</dbReference>
<dbReference type="PROSITE" id="PS50011">
    <property type="entry name" value="PROTEIN_KINASE_DOM"/>
    <property type="match status" value="1"/>
</dbReference>
<accession>A0ABX8BRQ8</accession>
<feature type="binding site" evidence="5">
    <location>
        <position position="44"/>
    </location>
    <ligand>
        <name>ATP</name>
        <dbReference type="ChEBI" id="CHEBI:30616"/>
    </ligand>
</feature>
<evidence type="ECO:0000313" key="10">
    <source>
        <dbReference type="Proteomes" id="UP000676079"/>
    </source>
</evidence>
<keyword evidence="10" id="KW-1185">Reference proteome</keyword>
<reference evidence="9 10" key="1">
    <citation type="submission" date="2021-05" db="EMBL/GenBank/DDBJ databases">
        <title>Direct Submission.</title>
        <authorList>
            <person name="Li K."/>
            <person name="Gao J."/>
        </authorList>
    </citation>
    <scope>NUCLEOTIDE SEQUENCE [LARGE SCALE GENOMIC DNA]</scope>
    <source>
        <strain evidence="9 10">Mg02</strain>
    </source>
</reference>